<reference evidence="5 6" key="1">
    <citation type="submission" date="2017-09" db="EMBL/GenBank/DDBJ databases">
        <title>Depth-based differentiation of microbial function through sediment-hosted aquifers and enrichment of novel symbionts in the deep terrestrial subsurface.</title>
        <authorList>
            <person name="Probst A.J."/>
            <person name="Ladd B."/>
            <person name="Jarett J.K."/>
            <person name="Geller-Mcgrath D.E."/>
            <person name="Sieber C.M."/>
            <person name="Emerson J.B."/>
            <person name="Anantharaman K."/>
            <person name="Thomas B.C."/>
            <person name="Malmstrom R."/>
            <person name="Stieglmeier M."/>
            <person name="Klingl A."/>
            <person name="Woyke T."/>
            <person name="Ryan C.M."/>
            <person name="Banfield J.F."/>
        </authorList>
    </citation>
    <scope>NUCLEOTIDE SEQUENCE [LARGE SCALE GENOMIC DNA]</scope>
    <source>
        <strain evidence="5">CG11_big_fil_rev_8_21_14_0_20_36_8</strain>
    </source>
</reference>
<gene>
    <name evidence="5" type="primary">msrB</name>
    <name evidence="5" type="ORF">COV58_03475</name>
</gene>
<dbReference type="GO" id="GO:0033743">
    <property type="term" value="F:peptide-methionine (R)-S-oxide reductase activity"/>
    <property type="evidence" value="ECO:0007669"/>
    <property type="project" value="UniProtKB-EC"/>
</dbReference>
<comment type="catalytic activity">
    <reaction evidence="3">
        <text>L-methionyl-[protein] + [thioredoxin]-disulfide + H2O = L-methionyl-(R)-S-oxide-[protein] + [thioredoxin]-dithiol</text>
        <dbReference type="Rhea" id="RHEA:24164"/>
        <dbReference type="Rhea" id="RHEA-COMP:10698"/>
        <dbReference type="Rhea" id="RHEA-COMP:10700"/>
        <dbReference type="Rhea" id="RHEA-COMP:12313"/>
        <dbReference type="Rhea" id="RHEA-COMP:12314"/>
        <dbReference type="ChEBI" id="CHEBI:15377"/>
        <dbReference type="ChEBI" id="CHEBI:16044"/>
        <dbReference type="ChEBI" id="CHEBI:29950"/>
        <dbReference type="ChEBI" id="CHEBI:45764"/>
        <dbReference type="ChEBI" id="CHEBI:50058"/>
        <dbReference type="EC" id="1.8.4.12"/>
    </reaction>
</comment>
<dbReference type="PROSITE" id="PS51790">
    <property type="entry name" value="MSRB"/>
    <property type="match status" value="1"/>
</dbReference>
<dbReference type="GO" id="GO:0030091">
    <property type="term" value="P:protein repair"/>
    <property type="evidence" value="ECO:0007669"/>
    <property type="project" value="InterPro"/>
</dbReference>
<comment type="caution">
    <text evidence="5">The sequence shown here is derived from an EMBL/GenBank/DDBJ whole genome shotgun (WGS) entry which is preliminary data.</text>
</comment>
<feature type="domain" description="MsrB" evidence="4">
    <location>
        <begin position="23"/>
        <end position="144"/>
    </location>
</feature>
<dbReference type="Proteomes" id="UP000231056">
    <property type="component" value="Unassembled WGS sequence"/>
</dbReference>
<proteinExistence type="predicted"/>
<evidence type="ECO:0000256" key="2">
    <source>
        <dbReference type="ARBA" id="ARBA00023002"/>
    </source>
</evidence>
<dbReference type="InterPro" id="IPR011057">
    <property type="entry name" value="Mss4-like_sf"/>
</dbReference>
<dbReference type="SUPFAM" id="SSF51316">
    <property type="entry name" value="Mss4-like"/>
    <property type="match status" value="1"/>
</dbReference>
<accession>A0A2M6ITM2</accession>
<evidence type="ECO:0000259" key="4">
    <source>
        <dbReference type="PROSITE" id="PS51790"/>
    </source>
</evidence>
<protein>
    <recommendedName>
        <fullName evidence="1">peptide-methionine (R)-S-oxide reductase</fullName>
        <ecNumber evidence="1">1.8.4.12</ecNumber>
    </recommendedName>
</protein>
<dbReference type="GO" id="GO:0005737">
    <property type="term" value="C:cytoplasm"/>
    <property type="evidence" value="ECO:0007669"/>
    <property type="project" value="TreeGrafter"/>
</dbReference>
<evidence type="ECO:0000256" key="3">
    <source>
        <dbReference type="ARBA" id="ARBA00048488"/>
    </source>
</evidence>
<keyword evidence="2" id="KW-0560">Oxidoreductase</keyword>
<dbReference type="InterPro" id="IPR028427">
    <property type="entry name" value="Met_Sox_Rdtase_MsrB"/>
</dbReference>
<dbReference type="PANTHER" id="PTHR10173">
    <property type="entry name" value="METHIONINE SULFOXIDE REDUCTASE"/>
    <property type="match status" value="1"/>
</dbReference>
<evidence type="ECO:0000256" key="1">
    <source>
        <dbReference type="ARBA" id="ARBA00012499"/>
    </source>
</evidence>
<dbReference type="AlphaFoldDB" id="A0A2M6ITM2"/>
<dbReference type="PANTHER" id="PTHR10173:SF57">
    <property type="entry name" value="PEPTIDE-METHIONINE (R)-S-OXIDE REDUCTASE"/>
    <property type="match status" value="1"/>
</dbReference>
<dbReference type="EC" id="1.8.4.12" evidence="1"/>
<dbReference type="Pfam" id="PF01641">
    <property type="entry name" value="SelR"/>
    <property type="match status" value="1"/>
</dbReference>
<dbReference type="InterPro" id="IPR002579">
    <property type="entry name" value="Met_Sox_Rdtase_MsrB_dom"/>
</dbReference>
<evidence type="ECO:0000313" key="6">
    <source>
        <dbReference type="Proteomes" id="UP000231056"/>
    </source>
</evidence>
<dbReference type="EMBL" id="PCVM01000080">
    <property type="protein sequence ID" value="PIQ73266.1"/>
    <property type="molecule type" value="Genomic_DNA"/>
</dbReference>
<dbReference type="Gene3D" id="2.170.150.20">
    <property type="entry name" value="Peptide methionine sulfoxide reductase"/>
    <property type="match status" value="1"/>
</dbReference>
<evidence type="ECO:0000313" key="5">
    <source>
        <dbReference type="EMBL" id="PIQ73266.1"/>
    </source>
</evidence>
<organism evidence="5 6">
    <name type="scientific">Candidatus Roizmanbacteria bacterium CG11_big_fil_rev_8_21_14_0_20_36_8</name>
    <dbReference type="NCBI Taxonomy" id="1974856"/>
    <lineage>
        <taxon>Bacteria</taxon>
        <taxon>Candidatus Roizmaniibacteriota</taxon>
    </lineage>
</organism>
<dbReference type="GO" id="GO:0006979">
    <property type="term" value="P:response to oxidative stress"/>
    <property type="evidence" value="ECO:0007669"/>
    <property type="project" value="InterPro"/>
</dbReference>
<name>A0A2M6ITM2_9BACT</name>
<sequence>MTSSSDNTNIISGEFDESLSKKEAEWRSILNPLQYHILRDAGTEIPYTGSLNNEKRSGTYFSVGCDIALFRSEQKYDSRTGWPSFWAPIDENALVLGRENGLGDARIEVLDKCGSHLGHVFDDGPDPTGKRYCMNSVALYFLPDKK</sequence>
<dbReference type="NCBIfam" id="TIGR00357">
    <property type="entry name" value="peptide-methionine (R)-S-oxide reductase MsrB"/>
    <property type="match status" value="1"/>
</dbReference>